<keyword evidence="8 12" id="KW-0472">Membrane</keyword>
<dbReference type="GO" id="GO:0005886">
    <property type="term" value="C:plasma membrane"/>
    <property type="evidence" value="ECO:0007669"/>
    <property type="project" value="UniProtKB-SubCell"/>
</dbReference>
<dbReference type="CDD" id="cd19407">
    <property type="entry name" value="Tar_Tsr_sensor"/>
    <property type="match status" value="1"/>
</dbReference>
<dbReference type="AlphaFoldDB" id="A0AA50DK11"/>
<evidence type="ECO:0000256" key="5">
    <source>
        <dbReference type="ARBA" id="ARBA00022519"/>
    </source>
</evidence>
<dbReference type="InterPro" id="IPR051310">
    <property type="entry name" value="MCP_chemotaxis"/>
</dbReference>
<evidence type="ECO:0000256" key="2">
    <source>
        <dbReference type="ARBA" id="ARBA00022475"/>
    </source>
</evidence>
<dbReference type="Pfam" id="PF00015">
    <property type="entry name" value="MCPsignal"/>
    <property type="match status" value="1"/>
</dbReference>
<dbReference type="InterPro" id="IPR003122">
    <property type="entry name" value="Tar_rcpt_lig-bd"/>
</dbReference>
<keyword evidence="6 12" id="KW-0812">Transmembrane</keyword>
<dbReference type="SMART" id="SM00283">
    <property type="entry name" value="MA"/>
    <property type="match status" value="1"/>
</dbReference>
<evidence type="ECO:0000256" key="9">
    <source>
        <dbReference type="ARBA" id="ARBA00023224"/>
    </source>
</evidence>
<evidence type="ECO:0000256" key="3">
    <source>
        <dbReference type="ARBA" id="ARBA00022481"/>
    </source>
</evidence>
<keyword evidence="16" id="KW-1185">Reference proteome</keyword>
<sequence>MSLLTILPLRWFHRRPRFFALPAWLHSLRGAFSLFLVLFCLLQCASALLLTRLVDKTQQNVTLSHQLAERQSLLDKARMELLTASDNSQGGGIYLMQDIQTGSVDSWKSLAESAQASLNNAQKLFARYQAEANSPLAQNFAMLAEGLKEQLKGLNARDIDAFFMVPMQAFQQQFNDAYYQTLNQANANSAQANQSTLGSLTTSRNVSLGISALLLLLLLAGGWMLLRGVILPLSSVSRQLSRIATGDLTQQPSAGNWHASEIRQLNGSISGMQHGLQHMVGEINAISHAVMQSADRMAEQNQEYSAYNQQQTDTFAHLSQRLTRVAEEVEHSVEFASHATHQVQAADRLTQRCGVMVADVEAQMRDIVGASGEIAGIVTLLESLSLQTKLLALNAAIESAHAGVYGRSFSIVAREIGLLSEKSGASTRNIDTLITTTHQHIDHGFSKVQALDTLYAEIASAVTGVVTVLHELQQNASTQSKRVNTIAGEIARMHEQVRNSEALTQRGASASENLVSHAQRLSQSVSQFVL</sequence>
<organism evidence="15 16">
    <name type="scientific">Erwinia pyri</name>
    <dbReference type="NCBI Taxonomy" id="3062598"/>
    <lineage>
        <taxon>Bacteria</taxon>
        <taxon>Pseudomonadati</taxon>
        <taxon>Pseudomonadota</taxon>
        <taxon>Gammaproteobacteria</taxon>
        <taxon>Enterobacterales</taxon>
        <taxon>Erwiniaceae</taxon>
        <taxon>Erwinia</taxon>
    </lineage>
</organism>
<evidence type="ECO:0000256" key="11">
    <source>
        <dbReference type="PROSITE-ProRule" id="PRU00284"/>
    </source>
</evidence>
<protein>
    <submittedName>
        <fullName evidence="15">Methyl-accepting chemotaxis protein</fullName>
    </submittedName>
</protein>
<dbReference type="InterPro" id="IPR035440">
    <property type="entry name" value="4HB_MCP_dom_sf"/>
</dbReference>
<dbReference type="SMART" id="SM00319">
    <property type="entry name" value="TarH"/>
    <property type="match status" value="1"/>
</dbReference>
<keyword evidence="7 12" id="KW-1133">Transmembrane helix</keyword>
<accession>A0AA50DK11</accession>
<dbReference type="Gene3D" id="1.20.120.30">
    <property type="entry name" value="Aspartate receptor, ligand-binding domain"/>
    <property type="match status" value="1"/>
</dbReference>
<keyword evidence="3" id="KW-0488">Methylation</keyword>
<comment type="subcellular location">
    <subcellularLocation>
        <location evidence="1">Cell inner membrane</location>
        <topology evidence="1">Multi-pass membrane protein</topology>
    </subcellularLocation>
</comment>
<dbReference type="PROSITE" id="PS50885">
    <property type="entry name" value="HAMP"/>
    <property type="match status" value="1"/>
</dbReference>
<evidence type="ECO:0000256" key="12">
    <source>
        <dbReference type="SAM" id="Phobius"/>
    </source>
</evidence>
<dbReference type="PANTHER" id="PTHR43531">
    <property type="entry name" value="PROTEIN ICFG"/>
    <property type="match status" value="1"/>
</dbReference>
<dbReference type="InterPro" id="IPR004089">
    <property type="entry name" value="MCPsignal_dom"/>
</dbReference>
<dbReference type="InterPro" id="IPR004090">
    <property type="entry name" value="Chemotax_Me-accpt_rcpt"/>
</dbReference>
<evidence type="ECO:0000313" key="15">
    <source>
        <dbReference type="EMBL" id="WLS77430.1"/>
    </source>
</evidence>
<reference evidence="15 16" key="1">
    <citation type="submission" date="2023-07" db="EMBL/GenBank/DDBJ databases">
        <title>Pathogenic bacteria of pear tree diseases.</title>
        <authorList>
            <person name="Zhang Z."/>
            <person name="He L."/>
            <person name="Huang R."/>
        </authorList>
    </citation>
    <scope>NUCLEOTIDE SEQUENCE [LARGE SCALE GENOMIC DNA]</scope>
    <source>
        <strain evidence="15 16">DE2</strain>
    </source>
</reference>
<feature type="domain" description="HAMP" evidence="14">
    <location>
        <begin position="227"/>
        <end position="281"/>
    </location>
</feature>
<evidence type="ECO:0000313" key="16">
    <source>
        <dbReference type="Proteomes" id="UP001228139"/>
    </source>
</evidence>
<dbReference type="Proteomes" id="UP001228139">
    <property type="component" value="Chromosome"/>
</dbReference>
<keyword evidence="4" id="KW-0145">Chemotaxis</keyword>
<evidence type="ECO:0000259" key="13">
    <source>
        <dbReference type="PROSITE" id="PS50111"/>
    </source>
</evidence>
<keyword evidence="2" id="KW-1003">Cell membrane</keyword>
<dbReference type="InterPro" id="IPR003660">
    <property type="entry name" value="HAMP_dom"/>
</dbReference>
<dbReference type="SUPFAM" id="SSF47170">
    <property type="entry name" value="Aspartate receptor, ligand-binding domain"/>
    <property type="match status" value="1"/>
</dbReference>
<comment type="similarity">
    <text evidence="10">Belongs to the methyl-accepting chemotaxis (MCP) protein family.</text>
</comment>
<evidence type="ECO:0000256" key="1">
    <source>
        <dbReference type="ARBA" id="ARBA00004429"/>
    </source>
</evidence>
<name>A0AA50DK11_9GAMM</name>
<dbReference type="PRINTS" id="PR00260">
    <property type="entry name" value="CHEMTRNSDUCR"/>
</dbReference>
<dbReference type="Gene3D" id="1.10.287.950">
    <property type="entry name" value="Methyl-accepting chemotaxis protein"/>
    <property type="match status" value="1"/>
</dbReference>
<dbReference type="RefSeq" id="WP_306206332.1">
    <property type="nucleotide sequence ID" value="NZ_CP132353.1"/>
</dbReference>
<evidence type="ECO:0000256" key="4">
    <source>
        <dbReference type="ARBA" id="ARBA00022500"/>
    </source>
</evidence>
<evidence type="ECO:0000256" key="10">
    <source>
        <dbReference type="ARBA" id="ARBA00029447"/>
    </source>
</evidence>
<gene>
    <name evidence="15" type="ORF">Q3V30_13140</name>
</gene>
<dbReference type="Pfam" id="PF02203">
    <property type="entry name" value="TarH"/>
    <property type="match status" value="1"/>
</dbReference>
<feature type="transmembrane region" description="Helical" evidence="12">
    <location>
        <begin position="206"/>
        <end position="226"/>
    </location>
</feature>
<dbReference type="GO" id="GO:0006935">
    <property type="term" value="P:chemotaxis"/>
    <property type="evidence" value="ECO:0007669"/>
    <property type="project" value="UniProtKB-KW"/>
</dbReference>
<evidence type="ECO:0000256" key="8">
    <source>
        <dbReference type="ARBA" id="ARBA00023136"/>
    </source>
</evidence>
<keyword evidence="5" id="KW-0997">Cell inner membrane</keyword>
<evidence type="ECO:0000256" key="6">
    <source>
        <dbReference type="ARBA" id="ARBA00022692"/>
    </source>
</evidence>
<dbReference type="GO" id="GO:0007165">
    <property type="term" value="P:signal transduction"/>
    <property type="evidence" value="ECO:0007669"/>
    <property type="project" value="UniProtKB-KW"/>
</dbReference>
<evidence type="ECO:0000259" key="14">
    <source>
        <dbReference type="PROSITE" id="PS50885"/>
    </source>
</evidence>
<dbReference type="SMART" id="SM00304">
    <property type="entry name" value="HAMP"/>
    <property type="match status" value="1"/>
</dbReference>
<feature type="domain" description="Methyl-accepting transducer" evidence="13">
    <location>
        <begin position="286"/>
        <end position="515"/>
    </location>
</feature>
<dbReference type="SUPFAM" id="SSF58104">
    <property type="entry name" value="Methyl-accepting chemotaxis protein (MCP) signaling domain"/>
    <property type="match status" value="1"/>
</dbReference>
<proteinExistence type="inferred from homology"/>
<dbReference type="PANTHER" id="PTHR43531:SF14">
    <property type="entry name" value="METHYL-ACCEPTING CHEMOTAXIS PROTEIN I-RELATED"/>
    <property type="match status" value="1"/>
</dbReference>
<keyword evidence="9 11" id="KW-0807">Transducer</keyword>
<dbReference type="GO" id="GO:0004888">
    <property type="term" value="F:transmembrane signaling receptor activity"/>
    <property type="evidence" value="ECO:0007669"/>
    <property type="project" value="InterPro"/>
</dbReference>
<dbReference type="EMBL" id="CP132353">
    <property type="protein sequence ID" value="WLS77430.1"/>
    <property type="molecule type" value="Genomic_DNA"/>
</dbReference>
<evidence type="ECO:0000256" key="7">
    <source>
        <dbReference type="ARBA" id="ARBA00022989"/>
    </source>
</evidence>
<dbReference type="KEGG" id="epi:Q3V30_13140"/>
<dbReference type="PROSITE" id="PS50111">
    <property type="entry name" value="CHEMOTAXIS_TRANSDUC_2"/>
    <property type="match status" value="1"/>
</dbReference>